<dbReference type="InterPro" id="IPR007331">
    <property type="entry name" value="Htaa"/>
</dbReference>
<keyword evidence="2" id="KW-0812">Transmembrane</keyword>
<feature type="region of interest" description="Disordered" evidence="1">
    <location>
        <begin position="609"/>
        <end position="638"/>
    </location>
</feature>
<keyword evidence="3" id="KW-0732">Signal</keyword>
<feature type="signal peptide" evidence="3">
    <location>
        <begin position="1"/>
        <end position="31"/>
    </location>
</feature>
<organism evidence="5 6">
    <name type="scientific">Corynebacterium diphtheriae bv. mitis</name>
    <dbReference type="NCBI Taxonomy" id="1806053"/>
    <lineage>
        <taxon>Bacteria</taxon>
        <taxon>Bacillati</taxon>
        <taxon>Actinomycetota</taxon>
        <taxon>Actinomycetes</taxon>
        <taxon>Mycobacteriales</taxon>
        <taxon>Corynebacteriaceae</taxon>
        <taxon>Corynebacterium</taxon>
    </lineage>
</organism>
<dbReference type="AlphaFoldDB" id="A0A854NHW0"/>
<accession>A0A854NHW0</accession>
<feature type="transmembrane region" description="Helical" evidence="2">
    <location>
        <begin position="649"/>
        <end position="670"/>
    </location>
</feature>
<keyword evidence="2" id="KW-0472">Membrane</keyword>
<keyword evidence="2" id="KW-1133">Transmembrane helix</keyword>
<protein>
    <submittedName>
        <fullName evidence="5">HtaA domain protein</fullName>
    </submittedName>
</protein>
<proteinExistence type="predicted"/>
<evidence type="ECO:0000256" key="2">
    <source>
        <dbReference type="SAM" id="Phobius"/>
    </source>
</evidence>
<evidence type="ECO:0000256" key="3">
    <source>
        <dbReference type="SAM" id="SignalP"/>
    </source>
</evidence>
<name>A0A854NHW0_CORDP</name>
<dbReference type="Pfam" id="PF04213">
    <property type="entry name" value="HtaA"/>
    <property type="match status" value="1"/>
</dbReference>
<evidence type="ECO:0000259" key="4">
    <source>
        <dbReference type="Pfam" id="PF04213"/>
    </source>
</evidence>
<feature type="domain" description="Htaa" evidence="4">
    <location>
        <begin position="43"/>
        <end position="209"/>
    </location>
</feature>
<evidence type="ECO:0000313" key="6">
    <source>
        <dbReference type="Proteomes" id="UP000197692"/>
    </source>
</evidence>
<evidence type="ECO:0000313" key="5">
    <source>
        <dbReference type="EMBL" id="OWM34401.1"/>
    </source>
</evidence>
<evidence type="ECO:0000256" key="1">
    <source>
        <dbReference type="SAM" id="MobiDB-lite"/>
    </source>
</evidence>
<dbReference type="EMBL" id="LSZF01000026">
    <property type="protein sequence ID" value="OWM34401.1"/>
    <property type="molecule type" value="Genomic_DNA"/>
</dbReference>
<feature type="compositionally biased region" description="Basic and acidic residues" evidence="1">
    <location>
        <begin position="614"/>
        <end position="631"/>
    </location>
</feature>
<sequence length="678" mass="74316">MASVQRSRFTHLLTTATIAALLPLAPVTAAAEDVEKPVTIATSGKLNWGIRESFNNYTNGASKVEDGATLISTNNFEFKLEKATYDAAKERTEAQFRGKIVYLKYCDDMKTFTNCQLDLTIKDPKIVISNEENYVEAVVDSKQYPSGEWYKSNGPVKIANLYPGSATVDSKDNSTEWTNVVSALANPGGVKMFSEFYGENEGLAPLSFSYDGAGAKPSLLKGGYIQAGNEWKSGQEYSDGHHKLVDLGDAILVAAGKKGFYLLDNDLKELQKLEVPGLGKVKVGAYDSAAHMYYYVDSKNKKDLMGIEVSSTSLGQPKKIATATGNIENIGYHPKTNQVVVISETTSDKYIPLNERETKLGILSGNTFDYKDLPKPKDLFAKDLNGLDVIGTNTPYSMMLDHNDVPEFLPMNDGTFILSTSSDMRADTPDSQQLFKGILISIKPDAAGTDADPYAKPMEGSRTNNPELNDLLHIHSNGSLIVRFDKNEHKDYSFGQILKYTDRDVEKVSERLGVDQTGFTGWANVGFDNKGNAIIESGSEGKLTWYDSNKKELLKDTEVRLSRGRQTFEFPHGTFIVREDGTIIVPNYNKSDDTNEVYSLVELVDSSKPPAVKESSDESALEKLKNKHDGSESGSSTGGFSWSSVLGKLSTVLSIMIAAFGIGSMLAKIFNIRIPGIR</sequence>
<comment type="caution">
    <text evidence="5">The sequence shown here is derived from an EMBL/GenBank/DDBJ whole genome shotgun (WGS) entry which is preliminary data.</text>
</comment>
<reference evidence="6" key="1">
    <citation type="submission" date="2016-02" db="EMBL/GenBank/DDBJ databases">
        <title>Genomic analyses of a collection of pathogenic Corynebacterium diphtheriae.</title>
        <authorList>
            <person name="Sangal V."/>
            <person name="Titov L."/>
        </authorList>
    </citation>
    <scope>NUCLEOTIDE SEQUENCE [LARGE SCALE GENOMIC DNA]</scope>
    <source>
        <strain evidence="6">1438</strain>
    </source>
</reference>
<dbReference type="RefSeq" id="WP_010934356.1">
    <property type="nucleotide sequence ID" value="NZ_LSZF01000026.1"/>
</dbReference>
<feature type="chain" id="PRO_5032792198" evidence="3">
    <location>
        <begin position="32"/>
        <end position="678"/>
    </location>
</feature>
<dbReference type="Proteomes" id="UP000197692">
    <property type="component" value="Unassembled WGS sequence"/>
</dbReference>
<gene>
    <name evidence="5" type="ORF">AY602_06860</name>
</gene>